<feature type="non-terminal residue" evidence="1">
    <location>
        <position position="1"/>
    </location>
</feature>
<protein>
    <submittedName>
        <fullName evidence="1">11840_t:CDS:1</fullName>
    </submittedName>
</protein>
<gene>
    <name evidence="1" type="ORF">DHETER_LOCUS12161</name>
</gene>
<feature type="non-terminal residue" evidence="1">
    <location>
        <position position="49"/>
    </location>
</feature>
<evidence type="ECO:0000313" key="1">
    <source>
        <dbReference type="EMBL" id="CAG8709101.1"/>
    </source>
</evidence>
<keyword evidence="2" id="KW-1185">Reference proteome</keyword>
<dbReference type="EMBL" id="CAJVPU010028968">
    <property type="protein sequence ID" value="CAG8709101.1"/>
    <property type="molecule type" value="Genomic_DNA"/>
</dbReference>
<accession>A0ACA9PG38</accession>
<evidence type="ECO:0000313" key="2">
    <source>
        <dbReference type="Proteomes" id="UP000789702"/>
    </source>
</evidence>
<sequence>SLRDLFDKLQKCERSELPKEGIKELIIDKISDFLKSFHSFDDLPLHMLL</sequence>
<dbReference type="Proteomes" id="UP000789702">
    <property type="component" value="Unassembled WGS sequence"/>
</dbReference>
<reference evidence="1" key="1">
    <citation type="submission" date="2021-06" db="EMBL/GenBank/DDBJ databases">
        <authorList>
            <person name="Kallberg Y."/>
            <person name="Tangrot J."/>
            <person name="Rosling A."/>
        </authorList>
    </citation>
    <scope>NUCLEOTIDE SEQUENCE</scope>
    <source>
        <strain evidence="1">IL203A</strain>
    </source>
</reference>
<name>A0ACA9PG38_9GLOM</name>
<proteinExistence type="predicted"/>
<organism evidence="1 2">
    <name type="scientific">Dentiscutata heterogama</name>
    <dbReference type="NCBI Taxonomy" id="1316150"/>
    <lineage>
        <taxon>Eukaryota</taxon>
        <taxon>Fungi</taxon>
        <taxon>Fungi incertae sedis</taxon>
        <taxon>Mucoromycota</taxon>
        <taxon>Glomeromycotina</taxon>
        <taxon>Glomeromycetes</taxon>
        <taxon>Diversisporales</taxon>
        <taxon>Gigasporaceae</taxon>
        <taxon>Dentiscutata</taxon>
    </lineage>
</organism>
<comment type="caution">
    <text evidence="1">The sequence shown here is derived from an EMBL/GenBank/DDBJ whole genome shotgun (WGS) entry which is preliminary data.</text>
</comment>